<sequence>MYKEKLFRFTFTDIPFEELLRLLPRVLWAVFLHFSRIYRIESHMDRVITLPTN</sequence>
<evidence type="ECO:0000313" key="1">
    <source>
        <dbReference type="EMBL" id="EMJ79713.1"/>
    </source>
</evidence>
<evidence type="ECO:0000313" key="2">
    <source>
        <dbReference type="Proteomes" id="UP000011873"/>
    </source>
</evidence>
<name>M6BTK9_LEPBO</name>
<organism evidence="1 2">
    <name type="scientific">Leptospira borgpetersenii serovar Hardjo-bovis str. Sponselee</name>
    <dbReference type="NCBI Taxonomy" id="1303729"/>
    <lineage>
        <taxon>Bacteria</taxon>
        <taxon>Pseudomonadati</taxon>
        <taxon>Spirochaetota</taxon>
        <taxon>Spirochaetia</taxon>
        <taxon>Leptospirales</taxon>
        <taxon>Leptospiraceae</taxon>
        <taxon>Leptospira</taxon>
    </lineage>
</organism>
<comment type="caution">
    <text evidence="1">The sequence shown here is derived from an EMBL/GenBank/DDBJ whole genome shotgun (WGS) entry which is preliminary data.</text>
</comment>
<dbReference type="Proteomes" id="UP000011873">
    <property type="component" value="Unassembled WGS sequence"/>
</dbReference>
<dbReference type="AlphaFoldDB" id="M6BTK9"/>
<reference evidence="1 2" key="1">
    <citation type="submission" date="2013-01" db="EMBL/GenBank/DDBJ databases">
        <authorList>
            <person name="Harkins D.M."/>
            <person name="Durkin A.S."/>
            <person name="Brinkac L.M."/>
            <person name="Haft D.H."/>
            <person name="Selengut J.D."/>
            <person name="Sanka R."/>
            <person name="DePew J."/>
            <person name="Purushe J."/>
            <person name="Galloway R.L."/>
            <person name="Vinetz J.M."/>
            <person name="Sutton G.G."/>
            <person name="Nierman W.C."/>
            <person name="Fouts D.E."/>
        </authorList>
    </citation>
    <scope>NUCLEOTIDE SEQUENCE [LARGE SCALE GENOMIC DNA]</scope>
    <source>
        <strain evidence="1 2">Sponselee CDC</strain>
    </source>
</reference>
<accession>M6BTK9</accession>
<protein>
    <submittedName>
        <fullName evidence="1">Uncharacterized protein</fullName>
    </submittedName>
</protein>
<dbReference type="EMBL" id="ANMU01000124">
    <property type="protein sequence ID" value="EMJ79713.1"/>
    <property type="molecule type" value="Genomic_DNA"/>
</dbReference>
<dbReference type="PATRIC" id="fig|1218567.3.peg.3229"/>
<proteinExistence type="predicted"/>
<gene>
    <name evidence="1" type="ORF">LEP1GSC016_3609</name>
</gene>